<evidence type="ECO:0000313" key="3">
    <source>
        <dbReference type="EMBL" id="SCY59335.1"/>
    </source>
</evidence>
<dbReference type="AlphaFoldDB" id="A0A1G5H632"/>
<sequence>MKKMVTAALLLFGFAALQAQVTFRPGIRAGVNFSHFTQGDLDMQNGAYTDSNTGLLVRVPNDEFNSKTDFYVGLYGALRLTRFYTLQPEVNYSRQGTKFDSYRYDSGIGATRKISGQIDLSYVSVGIVNKFTFSNTFNIHVGPTIDVIMERSGDLDVPFNTTNDYYYDAVFYDTNSDVDLSFVLGLGINFTKNFGFEARVKKGIIPVMDWGDDHTNVVFSAGLVYTFDVSGATGSTN</sequence>
<keyword evidence="4" id="KW-1185">Reference proteome</keyword>
<reference evidence="3 4" key="1">
    <citation type="submission" date="2016-10" db="EMBL/GenBank/DDBJ databases">
        <authorList>
            <person name="de Groot N.N."/>
        </authorList>
    </citation>
    <scope>NUCLEOTIDE SEQUENCE [LARGE SCALE GENOMIC DNA]</scope>
    <source>
        <strain evidence="3 4">CGMCC 1.7031</strain>
    </source>
</reference>
<accession>A0A1G5H632</accession>
<evidence type="ECO:0000313" key="4">
    <source>
        <dbReference type="Proteomes" id="UP000199354"/>
    </source>
</evidence>
<evidence type="ECO:0000259" key="2">
    <source>
        <dbReference type="Pfam" id="PF13568"/>
    </source>
</evidence>
<dbReference type="InterPro" id="IPR025665">
    <property type="entry name" value="Beta-barrel_OMP_2"/>
</dbReference>
<dbReference type="RefSeq" id="WP_091142049.1">
    <property type="nucleotide sequence ID" value="NZ_FMVF01000007.1"/>
</dbReference>
<dbReference type="OrthoDB" id="947434at2"/>
<proteinExistence type="predicted"/>
<feature type="domain" description="Outer membrane protein beta-barrel" evidence="2">
    <location>
        <begin position="18"/>
        <end position="207"/>
    </location>
</feature>
<dbReference type="Proteomes" id="UP000199354">
    <property type="component" value="Unassembled WGS sequence"/>
</dbReference>
<dbReference type="STRING" id="490189.SAMN02927903_01787"/>
<dbReference type="EMBL" id="FMVF01000007">
    <property type="protein sequence ID" value="SCY59335.1"/>
    <property type="molecule type" value="Genomic_DNA"/>
</dbReference>
<gene>
    <name evidence="3" type="ORF">SAMN02927903_01787</name>
</gene>
<name>A0A1G5H632_9FLAO</name>
<evidence type="ECO:0000256" key="1">
    <source>
        <dbReference type="SAM" id="SignalP"/>
    </source>
</evidence>
<organism evidence="3 4">
    <name type="scientific">Flavobacterium caeni</name>
    <dbReference type="NCBI Taxonomy" id="490189"/>
    <lineage>
        <taxon>Bacteria</taxon>
        <taxon>Pseudomonadati</taxon>
        <taxon>Bacteroidota</taxon>
        <taxon>Flavobacteriia</taxon>
        <taxon>Flavobacteriales</taxon>
        <taxon>Flavobacteriaceae</taxon>
        <taxon>Flavobacterium</taxon>
    </lineage>
</organism>
<dbReference type="Pfam" id="PF13568">
    <property type="entry name" value="OMP_b-brl_2"/>
    <property type="match status" value="1"/>
</dbReference>
<feature type="chain" id="PRO_5011596841" evidence="1">
    <location>
        <begin position="20"/>
        <end position="237"/>
    </location>
</feature>
<protein>
    <submittedName>
        <fullName evidence="3">Outer membrane protein beta-barrel domain-containing protein</fullName>
    </submittedName>
</protein>
<feature type="signal peptide" evidence="1">
    <location>
        <begin position="1"/>
        <end position="19"/>
    </location>
</feature>
<keyword evidence="1" id="KW-0732">Signal</keyword>